<gene>
    <name evidence="1" type="ORF">PPENT_87.1.T0240351</name>
</gene>
<name>A0A8S1TRU1_9CILI</name>
<organism evidence="1 2">
    <name type="scientific">Paramecium pentaurelia</name>
    <dbReference type="NCBI Taxonomy" id="43138"/>
    <lineage>
        <taxon>Eukaryota</taxon>
        <taxon>Sar</taxon>
        <taxon>Alveolata</taxon>
        <taxon>Ciliophora</taxon>
        <taxon>Intramacronucleata</taxon>
        <taxon>Oligohymenophorea</taxon>
        <taxon>Peniculida</taxon>
        <taxon>Parameciidae</taxon>
        <taxon>Paramecium</taxon>
    </lineage>
</organism>
<comment type="caution">
    <text evidence="1">The sequence shown here is derived from an EMBL/GenBank/DDBJ whole genome shotgun (WGS) entry which is preliminary data.</text>
</comment>
<proteinExistence type="predicted"/>
<accession>A0A8S1TRU1</accession>
<dbReference type="OrthoDB" id="307849at2759"/>
<reference evidence="1" key="1">
    <citation type="submission" date="2021-01" db="EMBL/GenBank/DDBJ databases">
        <authorList>
            <consortium name="Genoscope - CEA"/>
            <person name="William W."/>
        </authorList>
    </citation>
    <scope>NUCLEOTIDE SEQUENCE</scope>
</reference>
<dbReference type="EMBL" id="CAJJDO010000024">
    <property type="protein sequence ID" value="CAD8153679.1"/>
    <property type="molecule type" value="Genomic_DNA"/>
</dbReference>
<dbReference type="Proteomes" id="UP000689195">
    <property type="component" value="Unassembled WGS sequence"/>
</dbReference>
<dbReference type="AlphaFoldDB" id="A0A8S1TRU1"/>
<keyword evidence="2" id="KW-1185">Reference proteome</keyword>
<protein>
    <submittedName>
        <fullName evidence="1">Uncharacterized protein</fullName>
    </submittedName>
</protein>
<evidence type="ECO:0000313" key="1">
    <source>
        <dbReference type="EMBL" id="CAD8153679.1"/>
    </source>
</evidence>
<sequence length="141" mass="16705">MNKQDCTSQLQELNSLLKRNHQNVLSYQAGALISSKMINYFYDGNNGDCLRDEIYKILPYGSFYTGCQLGQYISIRLLQRYLLNTLKLWFWEFGYLYNEGIRYYNIIVQAKLDQRKKSNLLEQHIKPSNRSNDNRVSRLVC</sequence>
<evidence type="ECO:0000313" key="2">
    <source>
        <dbReference type="Proteomes" id="UP000689195"/>
    </source>
</evidence>